<keyword evidence="3" id="KW-0648">Protein biosynthesis</keyword>
<feature type="region of interest" description="Disordered" evidence="2">
    <location>
        <begin position="318"/>
        <end position="356"/>
    </location>
</feature>
<feature type="compositionally biased region" description="Pro residues" evidence="2">
    <location>
        <begin position="387"/>
        <end position="405"/>
    </location>
</feature>
<dbReference type="AlphaFoldDB" id="A0AA39N9V9"/>
<comment type="caution">
    <text evidence="3">The sequence shown here is derived from an EMBL/GenBank/DDBJ whole genome shotgun (WGS) entry which is preliminary data.</text>
</comment>
<protein>
    <submittedName>
        <fullName evidence="3">RNA polymerase I-specific transcription initiation factor RRN3</fullName>
    </submittedName>
</protein>
<dbReference type="PANTHER" id="PTHR12790:SF0">
    <property type="entry name" value="RNA POLYMERASE I-SPECIFIC TRANSCRIPTION INITIATION FACTOR RRN3-RELATED"/>
    <property type="match status" value="1"/>
</dbReference>
<dbReference type="GeneID" id="85350873"/>
<feature type="region of interest" description="Disordered" evidence="2">
    <location>
        <begin position="379"/>
        <end position="405"/>
    </location>
</feature>
<accession>A0AA39N9V9</accession>
<gene>
    <name evidence="3" type="ORF">EV420DRAFT_1266390</name>
</gene>
<dbReference type="InterPro" id="IPR007991">
    <property type="entry name" value="RNA_pol_I_trans_ini_fac_RRN3"/>
</dbReference>
<dbReference type="Pfam" id="PF05327">
    <property type="entry name" value="RRN3"/>
    <property type="match status" value="1"/>
</dbReference>
<keyword evidence="3" id="KW-0396">Initiation factor</keyword>
<evidence type="ECO:0000313" key="4">
    <source>
        <dbReference type="Proteomes" id="UP001175211"/>
    </source>
</evidence>
<feature type="region of interest" description="Disordered" evidence="2">
    <location>
        <begin position="704"/>
        <end position="769"/>
    </location>
</feature>
<feature type="compositionally biased region" description="Polar residues" evidence="2">
    <location>
        <begin position="347"/>
        <end position="356"/>
    </location>
</feature>
<feature type="region of interest" description="Disordered" evidence="2">
    <location>
        <begin position="1"/>
        <end position="54"/>
    </location>
</feature>
<reference evidence="3" key="1">
    <citation type="submission" date="2023-06" db="EMBL/GenBank/DDBJ databases">
        <authorList>
            <consortium name="Lawrence Berkeley National Laboratory"/>
            <person name="Ahrendt S."/>
            <person name="Sahu N."/>
            <person name="Indic B."/>
            <person name="Wong-Bajracharya J."/>
            <person name="Merenyi Z."/>
            <person name="Ke H.-M."/>
            <person name="Monk M."/>
            <person name="Kocsube S."/>
            <person name="Drula E."/>
            <person name="Lipzen A."/>
            <person name="Balint B."/>
            <person name="Henrissat B."/>
            <person name="Andreopoulos B."/>
            <person name="Martin F.M."/>
            <person name="Harder C.B."/>
            <person name="Rigling D."/>
            <person name="Ford K.L."/>
            <person name="Foster G.D."/>
            <person name="Pangilinan J."/>
            <person name="Papanicolaou A."/>
            <person name="Barry K."/>
            <person name="LaButti K."/>
            <person name="Viragh M."/>
            <person name="Koriabine M."/>
            <person name="Yan M."/>
            <person name="Riley R."/>
            <person name="Champramary S."/>
            <person name="Plett K.L."/>
            <person name="Tsai I.J."/>
            <person name="Slot J."/>
            <person name="Sipos G."/>
            <person name="Plett J."/>
            <person name="Nagy L.G."/>
            <person name="Grigoriev I.V."/>
        </authorList>
    </citation>
    <scope>NUCLEOTIDE SEQUENCE</scope>
    <source>
        <strain evidence="3">CCBAS 213</strain>
    </source>
</reference>
<keyword evidence="4" id="KW-1185">Reference proteome</keyword>
<dbReference type="GO" id="GO:0001042">
    <property type="term" value="F:RNA polymerase I core binding"/>
    <property type="evidence" value="ECO:0007669"/>
    <property type="project" value="TreeGrafter"/>
</dbReference>
<dbReference type="GO" id="GO:0001181">
    <property type="term" value="F:RNA polymerase I general transcription initiation factor activity"/>
    <property type="evidence" value="ECO:0007669"/>
    <property type="project" value="InterPro"/>
</dbReference>
<evidence type="ECO:0000256" key="1">
    <source>
        <dbReference type="ARBA" id="ARBA00010098"/>
    </source>
</evidence>
<sequence length="769" mass="85720">MDPHSRLSQFNHRTPKSGPQNSRFMEAPLPKPSLATFPGKQPRKSSATTASSSSSSLLLVRRPIATNSRVKQDEKYRNEMYLSFITSALQEKANGRSERFDDLVNQFNPKATSQSSAQLRAWILTLSHVVSRLERVHYALIEAIVRMPWTTMDNATVKSYTIFIGMLLSARPEYLSLVLGMIAQGFTYQSCAQALDASASSGPITRRTVYDRLHYLLQHILSLIPTLPSTLMPLLSRNFPHKRQNIASQSTYIRNLLRVCGYCPELSDKILGTIVDRAIQIDVEIQVELEELEDAEAEQDQEVFELDPFDVIIGQEGDASETDSEDGDEDDFSDLSSDAGDDLDLDNNGQPEATITNVRHIQDMVKKLDTILTLTFEHFDRSQSSTPKPPSPSPPESLPPLDLPPLPPVYDSFSPLGIPVQSPTPSISSPPPPSTQAPSIPLSSSSTLPSKIPALHITFNSLLAIFDRTILLTFKSRYTQFLLFWYTSLDPDFADIFLGMLIDRALINPSTPTVTRAAAASYIGSFVSRARFVDREGVRTVLRVLCDFLAAHLDNIKQTGSGDSAQNSVFYAVSQSLFLVFCFRWRDMQEDEDEELTKTEGKKWMRELSVVHRVVNSSLNPLKVCSPNVAMQFARVANTVGFMYCYTVLEMNKRQNAMGATAPTRIFTTAAVNAELNTFFPFDPYKLPRSGVYIEGIYREWGEVAIDDDEDEDDEDGEDDDEDETRDTFDEGGIPVVRKTETEEDPATKGLGESLGAMSISPVRPRNGI</sequence>
<dbReference type="GO" id="GO:0003743">
    <property type="term" value="F:translation initiation factor activity"/>
    <property type="evidence" value="ECO:0007669"/>
    <property type="project" value="UniProtKB-KW"/>
</dbReference>
<feature type="compositionally biased region" description="Polar residues" evidence="2">
    <location>
        <begin position="1"/>
        <end position="23"/>
    </location>
</feature>
<feature type="compositionally biased region" description="Acidic residues" evidence="2">
    <location>
        <begin position="705"/>
        <end position="725"/>
    </location>
</feature>
<proteinExistence type="inferred from homology"/>
<dbReference type="RefSeq" id="XP_060333459.1">
    <property type="nucleotide sequence ID" value="XM_060467325.1"/>
</dbReference>
<comment type="similarity">
    <text evidence="1">Belongs to the RRN3 family.</text>
</comment>
<dbReference type="GO" id="GO:0006361">
    <property type="term" value="P:transcription initiation at RNA polymerase I promoter"/>
    <property type="evidence" value="ECO:0007669"/>
    <property type="project" value="InterPro"/>
</dbReference>
<dbReference type="GO" id="GO:0005634">
    <property type="term" value="C:nucleus"/>
    <property type="evidence" value="ECO:0007669"/>
    <property type="project" value="TreeGrafter"/>
</dbReference>
<name>A0AA39N9V9_ARMTA</name>
<dbReference type="EMBL" id="JAUEPS010000010">
    <property type="protein sequence ID" value="KAK0461721.1"/>
    <property type="molecule type" value="Genomic_DNA"/>
</dbReference>
<feature type="compositionally biased region" description="Low complexity" evidence="2">
    <location>
        <begin position="45"/>
        <end position="54"/>
    </location>
</feature>
<dbReference type="Proteomes" id="UP001175211">
    <property type="component" value="Unassembled WGS sequence"/>
</dbReference>
<dbReference type="SUPFAM" id="SSF48371">
    <property type="entry name" value="ARM repeat"/>
    <property type="match status" value="1"/>
</dbReference>
<evidence type="ECO:0000256" key="2">
    <source>
        <dbReference type="SAM" id="MobiDB-lite"/>
    </source>
</evidence>
<evidence type="ECO:0000313" key="3">
    <source>
        <dbReference type="EMBL" id="KAK0461721.1"/>
    </source>
</evidence>
<organism evidence="3 4">
    <name type="scientific">Armillaria tabescens</name>
    <name type="common">Ringless honey mushroom</name>
    <name type="synonym">Agaricus tabescens</name>
    <dbReference type="NCBI Taxonomy" id="1929756"/>
    <lineage>
        <taxon>Eukaryota</taxon>
        <taxon>Fungi</taxon>
        <taxon>Dikarya</taxon>
        <taxon>Basidiomycota</taxon>
        <taxon>Agaricomycotina</taxon>
        <taxon>Agaricomycetes</taxon>
        <taxon>Agaricomycetidae</taxon>
        <taxon>Agaricales</taxon>
        <taxon>Marasmiineae</taxon>
        <taxon>Physalacriaceae</taxon>
        <taxon>Desarmillaria</taxon>
    </lineage>
</organism>
<dbReference type="PANTHER" id="PTHR12790">
    <property type="entry name" value="TRANSCRIPTION INITIATION FACTOR IA RRN3"/>
    <property type="match status" value="1"/>
</dbReference>
<dbReference type="InterPro" id="IPR016024">
    <property type="entry name" value="ARM-type_fold"/>
</dbReference>
<feature type="region of interest" description="Disordered" evidence="2">
    <location>
        <begin position="420"/>
        <end position="443"/>
    </location>
</feature>
<feature type="compositionally biased region" description="Acidic residues" evidence="2">
    <location>
        <begin position="318"/>
        <end position="345"/>
    </location>
</feature>